<feature type="transmembrane region" description="Helical" evidence="1">
    <location>
        <begin position="38"/>
        <end position="55"/>
    </location>
</feature>
<keyword evidence="1" id="KW-0472">Membrane</keyword>
<sequence length="167" mass="16740">MDPPSLPALCVLLLVYGGQAVALSWIDGREHRLPNRRVGMLTLSTVLALGLAALIDPALRPLLRVGLVLAVLCAVAGIALALVAPQLIGMGDAKTAPVVVLMTSALGPFSLLAGLLGVALVGGVAGGLVWAISRRADARFAYGPVLLSAPFLGLLASPLVAAALGAG</sequence>
<accession>A0ABV6RBA2</accession>
<evidence type="ECO:0008006" key="4">
    <source>
        <dbReference type="Google" id="ProtNLM"/>
    </source>
</evidence>
<feature type="transmembrane region" description="Helical" evidence="1">
    <location>
        <begin position="145"/>
        <end position="166"/>
    </location>
</feature>
<dbReference type="EMBL" id="JBHLSV010000010">
    <property type="protein sequence ID" value="MFC0674270.1"/>
    <property type="molecule type" value="Genomic_DNA"/>
</dbReference>
<keyword evidence="1" id="KW-1133">Transmembrane helix</keyword>
<proteinExistence type="predicted"/>
<feature type="transmembrane region" description="Helical" evidence="1">
    <location>
        <begin position="109"/>
        <end position="133"/>
    </location>
</feature>
<protein>
    <recommendedName>
        <fullName evidence="4">Prepilin type IV endopeptidase peptidase domain-containing protein</fullName>
    </recommendedName>
</protein>
<name>A0ABV6RBA2_9MICO</name>
<reference evidence="2 3" key="1">
    <citation type="submission" date="2024-09" db="EMBL/GenBank/DDBJ databases">
        <authorList>
            <person name="Sun Q."/>
            <person name="Mori K."/>
        </authorList>
    </citation>
    <scope>NUCLEOTIDE SEQUENCE [LARGE SCALE GENOMIC DNA]</scope>
    <source>
        <strain evidence="2 3">CICC 10874</strain>
    </source>
</reference>
<organism evidence="2 3">
    <name type="scientific">Brachybacterium hainanense</name>
    <dbReference type="NCBI Taxonomy" id="1541174"/>
    <lineage>
        <taxon>Bacteria</taxon>
        <taxon>Bacillati</taxon>
        <taxon>Actinomycetota</taxon>
        <taxon>Actinomycetes</taxon>
        <taxon>Micrococcales</taxon>
        <taxon>Dermabacteraceae</taxon>
        <taxon>Brachybacterium</taxon>
    </lineage>
</organism>
<evidence type="ECO:0000256" key="1">
    <source>
        <dbReference type="SAM" id="Phobius"/>
    </source>
</evidence>
<keyword evidence="1" id="KW-0812">Transmembrane</keyword>
<evidence type="ECO:0000313" key="3">
    <source>
        <dbReference type="Proteomes" id="UP001589793"/>
    </source>
</evidence>
<dbReference type="Proteomes" id="UP001589793">
    <property type="component" value="Unassembled WGS sequence"/>
</dbReference>
<feature type="transmembrane region" description="Helical" evidence="1">
    <location>
        <begin position="67"/>
        <end position="89"/>
    </location>
</feature>
<comment type="caution">
    <text evidence="2">The sequence shown here is derived from an EMBL/GenBank/DDBJ whole genome shotgun (WGS) entry which is preliminary data.</text>
</comment>
<keyword evidence="3" id="KW-1185">Reference proteome</keyword>
<gene>
    <name evidence="2" type="ORF">ACFFF6_09930</name>
</gene>
<dbReference type="RefSeq" id="WP_376980204.1">
    <property type="nucleotide sequence ID" value="NZ_JBHLSV010000010.1"/>
</dbReference>
<evidence type="ECO:0000313" key="2">
    <source>
        <dbReference type="EMBL" id="MFC0674270.1"/>
    </source>
</evidence>